<dbReference type="Gene3D" id="3.40.50.300">
    <property type="entry name" value="P-loop containing nucleotide triphosphate hydrolases"/>
    <property type="match status" value="1"/>
</dbReference>
<dbReference type="Proteomes" id="UP000002534">
    <property type="component" value="Chromosome"/>
</dbReference>
<evidence type="ECO:0000313" key="3">
    <source>
        <dbReference type="Proteomes" id="UP000002534"/>
    </source>
</evidence>
<dbReference type="SUPFAM" id="SSF52540">
    <property type="entry name" value="P-loop containing nucleoside triphosphate hydrolases"/>
    <property type="match status" value="1"/>
</dbReference>
<dbReference type="RefSeq" id="WP_011342244.1">
    <property type="nucleotide sequence ID" value="NC_007498.2"/>
</dbReference>
<sequence>MANIISIISSKGGAGKTTIALNLAVALAETGDSTLLIDVDPLGAVGFSLARNDTEWRGLAEHIVDETPLDEVIIQTKLPQLSILARGCLDPLDIDIYENVLRCSDALKDIVSAVENQFRHIIIDTPSGLGSVTRAALSVSTHTLLPLQAEPLALRSISQALHVIQHVKENENQDLELLGILAIMVQLNKDVSFTIMNAAWSSLHGVLETYIPRAEVFHVASEKGLPVAFLPGRYPPEAKRFEMLASEIKTLIQDMGGDMGVEDERPQRELI</sequence>
<dbReference type="Pfam" id="PF13614">
    <property type="entry name" value="AAA_31"/>
    <property type="match status" value="1"/>
</dbReference>
<keyword evidence="3" id="KW-1185">Reference proteome</keyword>
<accession>Q3A1P0</accession>
<dbReference type="OrthoDB" id="9815116at2"/>
<name>Q3A1P0_SYNC1</name>
<dbReference type="eggNOG" id="COG1192">
    <property type="taxonomic scope" value="Bacteria"/>
</dbReference>
<dbReference type="InterPro" id="IPR027417">
    <property type="entry name" value="P-loop_NTPase"/>
</dbReference>
<reference evidence="3" key="1">
    <citation type="submission" date="2005-10" db="EMBL/GenBank/DDBJ databases">
        <title>Complete sequence of Pelobacter carbinolicus DSM 2380.</title>
        <authorList>
            <person name="Copeland A."/>
            <person name="Lucas S."/>
            <person name="Lapidus A."/>
            <person name="Barry K."/>
            <person name="Detter J.C."/>
            <person name="Glavina T."/>
            <person name="Hammon N."/>
            <person name="Israni S."/>
            <person name="Pitluck S."/>
            <person name="Chertkov O."/>
            <person name="Schmutz J."/>
            <person name="Larimer F."/>
            <person name="Land M."/>
            <person name="Kyrpides N."/>
            <person name="Ivanova N."/>
            <person name="Richardson P."/>
        </authorList>
    </citation>
    <scope>NUCLEOTIDE SEQUENCE [LARGE SCALE GENOMIC DNA]</scope>
    <source>
        <strain evidence="3">DSM 2380 / NBRC 103641 / GraBd1</strain>
    </source>
</reference>
<dbReference type="CDD" id="cd02042">
    <property type="entry name" value="ParAB_family"/>
    <property type="match status" value="1"/>
</dbReference>
<dbReference type="CDD" id="cd01983">
    <property type="entry name" value="SIMIBI"/>
    <property type="match status" value="1"/>
</dbReference>
<dbReference type="InterPro" id="IPR050678">
    <property type="entry name" value="DNA_Partitioning_ATPase"/>
</dbReference>
<dbReference type="EMBL" id="CP000142">
    <property type="protein sequence ID" value="ABA89717.1"/>
    <property type="molecule type" value="Genomic_DNA"/>
</dbReference>
<dbReference type="PANTHER" id="PTHR13696">
    <property type="entry name" value="P-LOOP CONTAINING NUCLEOSIDE TRIPHOSPHATE HYDROLASE"/>
    <property type="match status" value="1"/>
</dbReference>
<organism evidence="2 3">
    <name type="scientific">Syntrophotalea carbinolica (strain DSM 2380 / NBRC 103641 / GraBd1)</name>
    <name type="common">Pelobacter carbinolicus</name>
    <dbReference type="NCBI Taxonomy" id="338963"/>
    <lineage>
        <taxon>Bacteria</taxon>
        <taxon>Pseudomonadati</taxon>
        <taxon>Thermodesulfobacteriota</taxon>
        <taxon>Desulfuromonadia</taxon>
        <taxon>Desulfuromonadales</taxon>
        <taxon>Syntrophotaleaceae</taxon>
        <taxon>Syntrophotalea</taxon>
    </lineage>
</organism>
<reference evidence="2 3" key="2">
    <citation type="journal article" date="2012" name="BMC Genomics">
        <title>The genome of Pelobacter carbinolicus reveals surprising metabolic capabilities and physiological features.</title>
        <authorList>
            <person name="Aklujkar M."/>
            <person name="Haveman S.A."/>
            <person name="Didonato R.Jr."/>
            <person name="Chertkov O."/>
            <person name="Han C.S."/>
            <person name="Land M.L."/>
            <person name="Brown P."/>
            <person name="Lovley D.R."/>
        </authorList>
    </citation>
    <scope>NUCLEOTIDE SEQUENCE [LARGE SCALE GENOMIC DNA]</scope>
    <source>
        <strain evidence="3">DSM 2380 / NBRC 103641 / GraBd1</strain>
    </source>
</reference>
<dbReference type="KEGG" id="pca:Pcar_2478"/>
<dbReference type="AlphaFoldDB" id="Q3A1P0"/>
<dbReference type="PANTHER" id="PTHR13696:SF99">
    <property type="entry name" value="COBYRINIC ACID AC-DIAMIDE SYNTHASE"/>
    <property type="match status" value="1"/>
</dbReference>
<gene>
    <name evidence="2" type="ordered locus">Pcar_2478</name>
</gene>
<proteinExistence type="predicted"/>
<evidence type="ECO:0000259" key="1">
    <source>
        <dbReference type="Pfam" id="PF13614"/>
    </source>
</evidence>
<dbReference type="InterPro" id="IPR025669">
    <property type="entry name" value="AAA_dom"/>
</dbReference>
<evidence type="ECO:0000313" key="2">
    <source>
        <dbReference type="EMBL" id="ABA89717.1"/>
    </source>
</evidence>
<dbReference type="HOGENOM" id="CLU_037612_1_3_7"/>
<feature type="domain" description="AAA" evidence="1">
    <location>
        <begin position="3"/>
        <end position="176"/>
    </location>
</feature>
<protein>
    <submittedName>
        <fullName evidence="2">Chromosome partitioning ATPase Soj-related protein</fullName>
    </submittedName>
</protein>
<dbReference type="STRING" id="338963.Pcar_2478"/>